<dbReference type="GO" id="GO:0004392">
    <property type="term" value="F:heme oxygenase (decyclizing) activity"/>
    <property type="evidence" value="ECO:0007669"/>
    <property type="project" value="UniProtKB-EC"/>
</dbReference>
<evidence type="ECO:0000256" key="5">
    <source>
        <dbReference type="ARBA" id="ARBA00023002"/>
    </source>
</evidence>
<evidence type="ECO:0000256" key="1">
    <source>
        <dbReference type="ARBA" id="ARBA00006134"/>
    </source>
</evidence>
<keyword evidence="4" id="KW-0479">Metal-binding</keyword>
<organism evidence="8 9">
    <name type="scientific">Linnemannia exigua</name>
    <dbReference type="NCBI Taxonomy" id="604196"/>
    <lineage>
        <taxon>Eukaryota</taxon>
        <taxon>Fungi</taxon>
        <taxon>Fungi incertae sedis</taxon>
        <taxon>Mucoromycota</taxon>
        <taxon>Mortierellomycotina</taxon>
        <taxon>Mortierellomycetes</taxon>
        <taxon>Mortierellales</taxon>
        <taxon>Mortierellaceae</taxon>
        <taxon>Linnemannia</taxon>
    </lineage>
</organism>
<keyword evidence="6" id="KW-0408">Iron</keyword>
<dbReference type="InterPro" id="IPR016053">
    <property type="entry name" value="Haem_Oase-like"/>
</dbReference>
<accession>A0AAD4DDJ1</accession>
<dbReference type="InterPro" id="IPR002051">
    <property type="entry name" value="Haem_Oase"/>
</dbReference>
<keyword evidence="3" id="KW-0349">Heme</keyword>
<dbReference type="EMBL" id="JAAAIL010000491">
    <property type="protein sequence ID" value="KAG0275335.1"/>
    <property type="molecule type" value="Genomic_DNA"/>
</dbReference>
<name>A0AAD4DDJ1_9FUNG</name>
<dbReference type="CDD" id="cd19165">
    <property type="entry name" value="HemeO"/>
    <property type="match status" value="1"/>
</dbReference>
<dbReference type="PROSITE" id="PS00593">
    <property type="entry name" value="HEME_OXYGENASE"/>
    <property type="match status" value="1"/>
</dbReference>
<dbReference type="InterPro" id="IPR016084">
    <property type="entry name" value="Haem_Oase-like_multi-hlx"/>
</dbReference>
<sequence>MTLLAVELKESTKLIHAEAGRSKFMKYFFKGEVTPQTYGQFLVSLYQVYDALEKALEDHRDNAQLALIYFPEELSRKKPLEEDLEFFNGPEWRQLLTPISPAQQKYIDTIHACSTSLHPERLIAHSYVRYLGDLSGGQVLAKRLQKYNNLPEDKGVSFYHFALIEDTDQFKEMFRKRLNQVEVEDEVRKMIVEEAMEAFLRNIEIFEEFDSQLEGLPLTKREQQQHLAILAKEKAELAAAKIQEKESQKQDVASNNNTSAGFLAFLSPSNLWNSLQGAVRYPVEQRAEHVDA</sequence>
<dbReference type="GO" id="GO:0046872">
    <property type="term" value="F:metal ion binding"/>
    <property type="evidence" value="ECO:0007669"/>
    <property type="project" value="UniProtKB-KW"/>
</dbReference>
<dbReference type="GO" id="GO:0006788">
    <property type="term" value="P:heme oxidation"/>
    <property type="evidence" value="ECO:0007669"/>
    <property type="project" value="InterPro"/>
</dbReference>
<protein>
    <recommendedName>
        <fullName evidence="2">heme oxygenase (biliverdin-producing)</fullName>
        <ecNumber evidence="2">1.14.14.18</ecNumber>
    </recommendedName>
</protein>
<evidence type="ECO:0000256" key="4">
    <source>
        <dbReference type="ARBA" id="ARBA00022723"/>
    </source>
</evidence>
<reference evidence="8" key="1">
    <citation type="journal article" date="2020" name="Fungal Divers.">
        <title>Resolving the Mortierellaceae phylogeny through synthesis of multi-gene phylogenetics and phylogenomics.</title>
        <authorList>
            <person name="Vandepol N."/>
            <person name="Liber J."/>
            <person name="Desiro A."/>
            <person name="Na H."/>
            <person name="Kennedy M."/>
            <person name="Barry K."/>
            <person name="Grigoriev I.V."/>
            <person name="Miller A.N."/>
            <person name="O'Donnell K."/>
            <person name="Stajich J.E."/>
            <person name="Bonito G."/>
        </authorList>
    </citation>
    <scope>NUCLEOTIDE SEQUENCE</scope>
    <source>
        <strain evidence="8">NRRL 28262</strain>
    </source>
</reference>
<dbReference type="Pfam" id="PF01126">
    <property type="entry name" value="Heme_oxygenase"/>
    <property type="match status" value="1"/>
</dbReference>
<dbReference type="GO" id="GO:0006979">
    <property type="term" value="P:response to oxidative stress"/>
    <property type="evidence" value="ECO:0007669"/>
    <property type="project" value="TreeGrafter"/>
</dbReference>
<dbReference type="AlphaFoldDB" id="A0AAD4DDJ1"/>
<dbReference type="GO" id="GO:0042167">
    <property type="term" value="P:heme catabolic process"/>
    <property type="evidence" value="ECO:0007669"/>
    <property type="project" value="TreeGrafter"/>
</dbReference>
<comment type="similarity">
    <text evidence="1">Belongs to the heme oxygenase family.</text>
</comment>
<keyword evidence="5" id="KW-0560">Oxidoreductase</keyword>
<dbReference type="Proteomes" id="UP001194580">
    <property type="component" value="Unassembled WGS sequence"/>
</dbReference>
<evidence type="ECO:0000256" key="3">
    <source>
        <dbReference type="ARBA" id="ARBA00022617"/>
    </source>
</evidence>
<evidence type="ECO:0000256" key="6">
    <source>
        <dbReference type="ARBA" id="ARBA00023004"/>
    </source>
</evidence>
<dbReference type="InterPro" id="IPR018207">
    <property type="entry name" value="Haem_oxygenase_CS"/>
</dbReference>
<dbReference type="SUPFAM" id="SSF48613">
    <property type="entry name" value="Heme oxygenase-like"/>
    <property type="match status" value="1"/>
</dbReference>
<comment type="caution">
    <text evidence="8">The sequence shown here is derived from an EMBL/GenBank/DDBJ whole genome shotgun (WGS) entry which is preliminary data.</text>
</comment>
<evidence type="ECO:0000313" key="8">
    <source>
        <dbReference type="EMBL" id="KAG0275335.1"/>
    </source>
</evidence>
<dbReference type="PRINTS" id="PR00088">
    <property type="entry name" value="HAEMOXYGNASE"/>
</dbReference>
<dbReference type="EC" id="1.14.14.18" evidence="2"/>
<evidence type="ECO:0000256" key="2">
    <source>
        <dbReference type="ARBA" id="ARBA00012360"/>
    </source>
</evidence>
<dbReference type="PANTHER" id="PTHR10720:SF0">
    <property type="entry name" value="HEME OXYGENASE"/>
    <property type="match status" value="1"/>
</dbReference>
<comment type="catalytic activity">
    <reaction evidence="7">
        <text>heme b + 3 reduced [NADPH--hemoprotein reductase] + 3 O2 = biliverdin IXalpha + CO + Fe(2+) + 3 oxidized [NADPH--hemoprotein reductase] + 3 H2O + H(+)</text>
        <dbReference type="Rhea" id="RHEA:21764"/>
        <dbReference type="Rhea" id="RHEA-COMP:11964"/>
        <dbReference type="Rhea" id="RHEA-COMP:11965"/>
        <dbReference type="ChEBI" id="CHEBI:15377"/>
        <dbReference type="ChEBI" id="CHEBI:15378"/>
        <dbReference type="ChEBI" id="CHEBI:15379"/>
        <dbReference type="ChEBI" id="CHEBI:17245"/>
        <dbReference type="ChEBI" id="CHEBI:29033"/>
        <dbReference type="ChEBI" id="CHEBI:57618"/>
        <dbReference type="ChEBI" id="CHEBI:57991"/>
        <dbReference type="ChEBI" id="CHEBI:58210"/>
        <dbReference type="ChEBI" id="CHEBI:60344"/>
        <dbReference type="EC" id="1.14.14.18"/>
    </reaction>
</comment>
<evidence type="ECO:0000313" key="9">
    <source>
        <dbReference type="Proteomes" id="UP001194580"/>
    </source>
</evidence>
<dbReference type="GO" id="GO:0020037">
    <property type="term" value="F:heme binding"/>
    <property type="evidence" value="ECO:0007669"/>
    <property type="project" value="TreeGrafter"/>
</dbReference>
<gene>
    <name evidence="8" type="primary">HMOX1</name>
    <name evidence="8" type="ORF">BGZ95_008907</name>
</gene>
<dbReference type="Gene3D" id="1.20.910.10">
    <property type="entry name" value="Heme oxygenase-like"/>
    <property type="match status" value="1"/>
</dbReference>
<proteinExistence type="inferred from homology"/>
<dbReference type="PANTHER" id="PTHR10720">
    <property type="entry name" value="HEME OXYGENASE"/>
    <property type="match status" value="1"/>
</dbReference>
<keyword evidence="9" id="KW-1185">Reference proteome</keyword>
<evidence type="ECO:0000256" key="7">
    <source>
        <dbReference type="ARBA" id="ARBA00048328"/>
    </source>
</evidence>